<protein>
    <submittedName>
        <fullName evidence="3">Uncharacterized protein LOC115741950</fullName>
    </submittedName>
</protein>
<feature type="region of interest" description="Disordered" evidence="1">
    <location>
        <begin position="1"/>
        <end position="41"/>
    </location>
</feature>
<dbReference type="Proteomes" id="UP000827889">
    <property type="component" value="Chromosome 7"/>
</dbReference>
<feature type="compositionally biased region" description="Low complexity" evidence="1">
    <location>
        <begin position="22"/>
        <end position="37"/>
    </location>
</feature>
<evidence type="ECO:0000313" key="3">
    <source>
        <dbReference type="RefSeq" id="XP_030531858.1"/>
    </source>
</evidence>
<dbReference type="RefSeq" id="XP_030531858.1">
    <property type="nucleotide sequence ID" value="XM_030675998.2"/>
</dbReference>
<proteinExistence type="predicted"/>
<dbReference type="PANTHER" id="PTHR33264:SF8">
    <property type="entry name" value="EXPRESSED PROTEIN"/>
    <property type="match status" value="1"/>
</dbReference>
<evidence type="ECO:0000256" key="1">
    <source>
        <dbReference type="SAM" id="MobiDB-lite"/>
    </source>
</evidence>
<accession>A0A8B8PCV4</accession>
<keyword evidence="2" id="KW-1185">Reference proteome</keyword>
<dbReference type="OrthoDB" id="695262at2759"/>
<dbReference type="GeneID" id="115741950"/>
<evidence type="ECO:0000313" key="2">
    <source>
        <dbReference type="Proteomes" id="UP000827889"/>
    </source>
</evidence>
<sequence length="177" mass="19366">MTRQIMLRPPSASRREPLLKASKSTSSSSSSSISSGSSCGGGSVRFAEVAGGTAAECAVVCCCCPCGIANLILLAVYKVPAGLCRRAWRKTRRQRLIKKGLLSAKGRRLTCGCEEKELQIHPFEVNEAMAEMKRPAAEDEEVEKQVAKLEKEMLERFYGTGFWRSPSQREPPSAQCH</sequence>
<organism evidence="2 3">
    <name type="scientific">Rhodamnia argentea</name>
    <dbReference type="NCBI Taxonomy" id="178133"/>
    <lineage>
        <taxon>Eukaryota</taxon>
        <taxon>Viridiplantae</taxon>
        <taxon>Streptophyta</taxon>
        <taxon>Embryophyta</taxon>
        <taxon>Tracheophyta</taxon>
        <taxon>Spermatophyta</taxon>
        <taxon>Magnoliopsida</taxon>
        <taxon>eudicotyledons</taxon>
        <taxon>Gunneridae</taxon>
        <taxon>Pentapetalae</taxon>
        <taxon>rosids</taxon>
        <taxon>malvids</taxon>
        <taxon>Myrtales</taxon>
        <taxon>Myrtaceae</taxon>
        <taxon>Myrtoideae</taxon>
        <taxon>Myrteae</taxon>
        <taxon>Australasian group</taxon>
        <taxon>Rhodamnia</taxon>
    </lineage>
</organism>
<dbReference type="KEGG" id="rarg:115741950"/>
<dbReference type="PANTHER" id="PTHR33264">
    <property type="entry name" value="EXPRESSED PROTEIN"/>
    <property type="match status" value="1"/>
</dbReference>
<name>A0A8B8PCV4_9MYRT</name>
<dbReference type="AlphaFoldDB" id="A0A8B8PCV4"/>
<gene>
    <name evidence="3" type="primary">LOC115741950</name>
</gene>
<reference evidence="3" key="1">
    <citation type="submission" date="2025-08" db="UniProtKB">
        <authorList>
            <consortium name="RefSeq"/>
        </authorList>
    </citation>
    <scope>IDENTIFICATION</scope>
    <source>
        <tissue evidence="3">Leaf</tissue>
    </source>
</reference>